<feature type="transmembrane region" description="Helical" evidence="1">
    <location>
        <begin position="126"/>
        <end position="144"/>
    </location>
</feature>
<sequence>MHVRSQEGLLLTSWMFWSVAYYMYFPFLSIFFSRFVPEGEVSLLYLLFQASSLPFPFVGARLHRRSPILAIVVGMGLSGLGLALLSLARNALEVVAFMVVNYSFYLALPSYYLLMGRQGEGTITRVWAFSILPSLFMPSVGGFLAEALGFRGLFLLSGVILASSFVPVLKVHCEAAEREATGLPRSAYAIPLMILSVAMASPYVYLLAYVDFSLTKVQVGELSTLAEVVGMAFSLFSSYTKRKEVSLALSLLLFSLVSLLRVSPLFAVFFGLWEAVIPLSTEVFAGRTGSVDEYAVVVALGDAGWALGYLVDAVWQNAELAIYSSSLVALFTATMLLLDRARKGIK</sequence>
<name>A0A0F2LSQ4_9CREN</name>
<dbReference type="AlphaFoldDB" id="A0A0F2LSQ4"/>
<dbReference type="Gene3D" id="1.20.1250.20">
    <property type="entry name" value="MFS general substrate transporter like domains"/>
    <property type="match status" value="1"/>
</dbReference>
<protein>
    <recommendedName>
        <fullName evidence="3">MFS transporter</fullName>
    </recommendedName>
</protein>
<feature type="transmembrane region" description="Helical" evidence="1">
    <location>
        <begin position="67"/>
        <end position="88"/>
    </location>
</feature>
<evidence type="ECO:0008006" key="3">
    <source>
        <dbReference type="Google" id="ProtNLM"/>
    </source>
</evidence>
<dbReference type="InterPro" id="IPR036259">
    <property type="entry name" value="MFS_trans_sf"/>
</dbReference>
<feature type="transmembrane region" description="Helical" evidence="1">
    <location>
        <begin position="94"/>
        <end position="114"/>
    </location>
</feature>
<keyword evidence="1" id="KW-1133">Transmembrane helix</keyword>
<gene>
    <name evidence="2" type="ORF">TQ35_05055</name>
</gene>
<feature type="transmembrane region" description="Helical" evidence="1">
    <location>
        <begin position="190"/>
        <end position="210"/>
    </location>
</feature>
<feature type="transmembrane region" description="Helical" evidence="1">
    <location>
        <begin position="251"/>
        <end position="273"/>
    </location>
</feature>
<reference evidence="2" key="1">
    <citation type="submission" date="2015-03" db="EMBL/GenBank/DDBJ databases">
        <title>Metagenome Sequencing of an Archaeal-Dominated Microbial Community from a Hot Spring at the Los Azufres Geothermal Field, Mexico.</title>
        <authorList>
            <person name="Servin-Garciduenas L.E."/>
            <person name="Martinez-Romero E."/>
        </authorList>
    </citation>
    <scope>NUCLEOTIDE SEQUENCE [LARGE SCALE GENOMIC DNA]</scope>
    <source>
        <strain evidence="2">AZ1-454</strain>
    </source>
</reference>
<feature type="transmembrane region" description="Helical" evidence="1">
    <location>
        <begin position="42"/>
        <end position="60"/>
    </location>
</feature>
<comment type="caution">
    <text evidence="2">The sequence shown here is derived from an EMBL/GenBank/DDBJ whole genome shotgun (WGS) entry which is preliminary data.</text>
</comment>
<keyword evidence="1" id="KW-0812">Transmembrane</keyword>
<feature type="transmembrane region" description="Helical" evidence="1">
    <location>
        <begin position="320"/>
        <end position="338"/>
    </location>
</feature>
<feature type="transmembrane region" description="Helical" evidence="1">
    <location>
        <begin position="222"/>
        <end position="239"/>
    </location>
</feature>
<proteinExistence type="predicted"/>
<organism evidence="2">
    <name type="scientific">Candidatus Aramenus sulfurataquae</name>
    <dbReference type="NCBI Taxonomy" id="1326980"/>
    <lineage>
        <taxon>Archaea</taxon>
        <taxon>Thermoproteota</taxon>
        <taxon>Thermoprotei</taxon>
        <taxon>Sulfolobales</taxon>
        <taxon>Sulfolobaceae</taxon>
        <taxon>Candidatus Aramenus</taxon>
    </lineage>
</organism>
<dbReference type="EMBL" id="JZWS01000043">
    <property type="protein sequence ID" value="KJR78851.1"/>
    <property type="molecule type" value="Genomic_DNA"/>
</dbReference>
<keyword evidence="1" id="KW-0472">Membrane</keyword>
<feature type="transmembrane region" description="Helical" evidence="1">
    <location>
        <begin position="12"/>
        <end position="36"/>
    </location>
</feature>
<feature type="transmembrane region" description="Helical" evidence="1">
    <location>
        <begin position="150"/>
        <end position="169"/>
    </location>
</feature>
<dbReference type="SUPFAM" id="SSF103473">
    <property type="entry name" value="MFS general substrate transporter"/>
    <property type="match status" value="2"/>
</dbReference>
<evidence type="ECO:0000256" key="1">
    <source>
        <dbReference type="SAM" id="Phobius"/>
    </source>
</evidence>
<evidence type="ECO:0000313" key="2">
    <source>
        <dbReference type="EMBL" id="KJR78851.1"/>
    </source>
</evidence>
<accession>A0A0F2LSQ4</accession>